<proteinExistence type="predicted"/>
<dbReference type="Proteomes" id="UP001060215">
    <property type="component" value="Chromosome 1"/>
</dbReference>
<gene>
    <name evidence="1" type="ORF">LOK49_LG01G03032</name>
</gene>
<name>A0ACC0IVR3_9ERIC</name>
<organism evidence="1 2">
    <name type="scientific">Camellia lanceoleosa</name>
    <dbReference type="NCBI Taxonomy" id="1840588"/>
    <lineage>
        <taxon>Eukaryota</taxon>
        <taxon>Viridiplantae</taxon>
        <taxon>Streptophyta</taxon>
        <taxon>Embryophyta</taxon>
        <taxon>Tracheophyta</taxon>
        <taxon>Spermatophyta</taxon>
        <taxon>Magnoliopsida</taxon>
        <taxon>eudicotyledons</taxon>
        <taxon>Gunneridae</taxon>
        <taxon>Pentapetalae</taxon>
        <taxon>asterids</taxon>
        <taxon>Ericales</taxon>
        <taxon>Theaceae</taxon>
        <taxon>Camellia</taxon>
    </lineage>
</organism>
<comment type="caution">
    <text evidence="1">The sequence shown here is derived from an EMBL/GenBank/DDBJ whole genome shotgun (WGS) entry which is preliminary data.</text>
</comment>
<evidence type="ECO:0000313" key="2">
    <source>
        <dbReference type="Proteomes" id="UP001060215"/>
    </source>
</evidence>
<keyword evidence="2" id="KW-1185">Reference proteome</keyword>
<dbReference type="EMBL" id="CM045758">
    <property type="protein sequence ID" value="KAI8029984.1"/>
    <property type="molecule type" value="Genomic_DNA"/>
</dbReference>
<reference evidence="1 2" key="1">
    <citation type="journal article" date="2022" name="Plant J.">
        <title>Chromosome-level genome of Camellia lanceoleosa provides a valuable resource for understanding genome evolution and self-incompatibility.</title>
        <authorList>
            <person name="Gong W."/>
            <person name="Xiao S."/>
            <person name="Wang L."/>
            <person name="Liao Z."/>
            <person name="Chang Y."/>
            <person name="Mo W."/>
            <person name="Hu G."/>
            <person name="Li W."/>
            <person name="Zhao G."/>
            <person name="Zhu H."/>
            <person name="Hu X."/>
            <person name="Ji K."/>
            <person name="Xiang X."/>
            <person name="Song Q."/>
            <person name="Yuan D."/>
            <person name="Jin S."/>
            <person name="Zhang L."/>
        </authorList>
    </citation>
    <scope>NUCLEOTIDE SEQUENCE [LARGE SCALE GENOMIC DNA]</scope>
    <source>
        <strain evidence="1">SQ_2022a</strain>
    </source>
</reference>
<evidence type="ECO:0000313" key="1">
    <source>
        <dbReference type="EMBL" id="KAI8029984.1"/>
    </source>
</evidence>
<sequence>MHQPHFSLSLSLSLSLCELILSGKLMGVLSVFSRVTFICGSRRAMTRTLSRRKKERIVRLGNKKKPIARLQSNLSSKALLMVKMISWRKVDQHEDEQEKDEDEGFDGSDEAVWRRTIMMGEKCRPLDFSGKILYDCHGNLLPSS</sequence>
<protein>
    <submittedName>
        <fullName evidence="1">Uncharacterized protein</fullName>
    </submittedName>
</protein>
<accession>A0ACC0IVR3</accession>